<dbReference type="InterPro" id="IPR020846">
    <property type="entry name" value="MFS_dom"/>
</dbReference>
<keyword evidence="8" id="KW-1185">Reference proteome</keyword>
<evidence type="ECO:0000256" key="1">
    <source>
        <dbReference type="ARBA" id="ARBA00004141"/>
    </source>
</evidence>
<name>A0A8H5ZRR5_PETAA</name>
<dbReference type="InterPro" id="IPR013149">
    <property type="entry name" value="ADH-like_C"/>
</dbReference>
<keyword evidence="5" id="KW-1133">Transmembrane helix</keyword>
<evidence type="ECO:0000256" key="3">
    <source>
        <dbReference type="ARBA" id="ARBA00022857"/>
    </source>
</evidence>
<dbReference type="AlphaFoldDB" id="A0A8H5ZRR5"/>
<feature type="transmembrane region" description="Helical" evidence="5">
    <location>
        <begin position="465"/>
        <end position="486"/>
    </location>
</feature>
<feature type="transmembrane region" description="Helical" evidence="5">
    <location>
        <begin position="329"/>
        <end position="348"/>
    </location>
</feature>
<comment type="subcellular location">
    <subcellularLocation>
        <location evidence="1">Membrane</location>
        <topology evidence="1">Multi-pass membrane protein</topology>
    </subcellularLocation>
</comment>
<dbReference type="Proteomes" id="UP000541154">
    <property type="component" value="Unassembled WGS sequence"/>
</dbReference>
<feature type="transmembrane region" description="Helical" evidence="5">
    <location>
        <begin position="360"/>
        <end position="378"/>
    </location>
</feature>
<dbReference type="GO" id="GO:0022857">
    <property type="term" value="F:transmembrane transporter activity"/>
    <property type="evidence" value="ECO:0007669"/>
    <property type="project" value="InterPro"/>
</dbReference>
<feature type="transmembrane region" description="Helical" evidence="5">
    <location>
        <begin position="424"/>
        <end position="444"/>
    </location>
</feature>
<keyword evidence="4" id="KW-0560">Oxidoreductase</keyword>
<proteinExistence type="predicted"/>
<feature type="transmembrane region" description="Helical" evidence="5">
    <location>
        <begin position="529"/>
        <end position="549"/>
    </location>
</feature>
<keyword evidence="5" id="KW-0472">Membrane</keyword>
<keyword evidence="5" id="KW-0812">Transmembrane</keyword>
<dbReference type="InterPro" id="IPR047122">
    <property type="entry name" value="Trans-enoyl_RdTase-like"/>
</dbReference>
<dbReference type="GO" id="GO:0016020">
    <property type="term" value="C:membrane"/>
    <property type="evidence" value="ECO:0007669"/>
    <property type="project" value="UniProtKB-SubCell"/>
</dbReference>
<evidence type="ECO:0000259" key="6">
    <source>
        <dbReference type="PROSITE" id="PS50850"/>
    </source>
</evidence>
<dbReference type="InterPro" id="IPR011701">
    <property type="entry name" value="MFS"/>
</dbReference>
<dbReference type="InterPro" id="IPR036291">
    <property type="entry name" value="NAD(P)-bd_dom_sf"/>
</dbReference>
<dbReference type="PROSITE" id="PS50850">
    <property type="entry name" value="MFS"/>
    <property type="match status" value="1"/>
</dbReference>
<keyword evidence="3" id="KW-0521">NADP</keyword>
<feature type="transmembrane region" description="Helical" evidence="5">
    <location>
        <begin position="390"/>
        <end position="412"/>
    </location>
</feature>
<dbReference type="Pfam" id="PF07690">
    <property type="entry name" value="MFS_1"/>
    <property type="match status" value="1"/>
</dbReference>
<evidence type="ECO:0000313" key="7">
    <source>
        <dbReference type="EMBL" id="KAF5855191.1"/>
    </source>
</evidence>
<evidence type="ECO:0000256" key="5">
    <source>
        <dbReference type="SAM" id="Phobius"/>
    </source>
</evidence>
<sequence>MKLKGPRPRESIKEAEMSGIKATEINGRQGSFPIKDAQHLLIYGGSTATGTLAIQFAKLSGYRVLTTCSPRSFELVKSLGADAVYDYNDPNTAAEIRKATANKLKYVLDTISLESSAKFCDEALSTKGGEYTALLTVPIKRENVNDHWTLGYTAVGEKFKFGDKRQGKVSRTVLSSDERGQESTWTPLRSILSTYRQQRDKMESDIQLRLRSEEQSLSSIQDHDHEQNRQLPPIDGGKDAWLFLAACFIIEALIWGKLLLLQDRSFLADLIQVQASPSPLVSSRTTTAPMSPFKGPAISPSSGHAQMGVNYLLAPVSFGILLAFPRLRIWAAPAGFVTMSLALALSSFSTTTTKLIVSQGVFYGLGASVAYSPTIIFMDQWFARRKGLAFGIMWAGTGLLAGVVLPVVLQWLLNTYGYQVALRAWAVILFVLAAPLLYFVKPRVPISASSSMRAFNLSFVLDRTFLIYQAGNIIEALGYFLPTIYLPTYARSLGANNLTASLTIILLNLASVFGCVIMGSLVDRCHATTCILISTVGTVLATFLLWGFAVSLAPLFIFCVAYVVFAGSFTSTWPAILGEVRRKNAYADPGIVFGFLCSGRGIGNVVSGPLSEALMAGEKWTAGNDSTFGGFERVGEAVEVVVNLIKFAVLDDYQNLATKHFAHLNSRVDISSFPDTLDPTRATPRSRSS</sequence>
<feature type="transmembrane region" description="Helical" evidence="5">
    <location>
        <begin position="498"/>
        <end position="522"/>
    </location>
</feature>
<evidence type="ECO:0000313" key="8">
    <source>
        <dbReference type="Proteomes" id="UP000541154"/>
    </source>
</evidence>
<evidence type="ECO:0000256" key="4">
    <source>
        <dbReference type="ARBA" id="ARBA00023002"/>
    </source>
</evidence>
<gene>
    <name evidence="7" type="ORF">ETB97_009745</name>
</gene>
<accession>A0A8H5ZRR5</accession>
<dbReference type="EMBL" id="SPNV01000483">
    <property type="protein sequence ID" value="KAF5855191.1"/>
    <property type="molecule type" value="Genomic_DNA"/>
</dbReference>
<dbReference type="PANTHER" id="PTHR45348:SF2">
    <property type="entry name" value="ZINC-TYPE ALCOHOL DEHYDROGENASE-LIKE PROTEIN C2E1P3.01"/>
    <property type="match status" value="1"/>
</dbReference>
<dbReference type="SUPFAM" id="SSF103473">
    <property type="entry name" value="MFS general substrate transporter"/>
    <property type="match status" value="1"/>
</dbReference>
<dbReference type="InterPro" id="IPR036259">
    <property type="entry name" value="MFS_trans_sf"/>
</dbReference>
<dbReference type="PANTHER" id="PTHR45348">
    <property type="entry name" value="HYPOTHETICAL OXIDOREDUCTASE (EUROFUNG)"/>
    <property type="match status" value="1"/>
</dbReference>
<dbReference type="Gene3D" id="1.20.1250.20">
    <property type="entry name" value="MFS general substrate transporter like domains"/>
    <property type="match status" value="2"/>
</dbReference>
<evidence type="ECO:0000256" key="2">
    <source>
        <dbReference type="ARBA" id="ARBA00022741"/>
    </source>
</evidence>
<dbReference type="GO" id="GO:0000166">
    <property type="term" value="F:nucleotide binding"/>
    <property type="evidence" value="ECO:0007669"/>
    <property type="project" value="UniProtKB-KW"/>
</dbReference>
<keyword evidence="2" id="KW-0547">Nucleotide-binding</keyword>
<feature type="domain" description="Major facilitator superfamily (MFS) profile" evidence="6">
    <location>
        <begin position="464"/>
        <end position="689"/>
    </location>
</feature>
<dbReference type="Pfam" id="PF00107">
    <property type="entry name" value="ADH_zinc_N"/>
    <property type="match status" value="1"/>
</dbReference>
<protein>
    <recommendedName>
        <fullName evidence="6">Major facilitator superfamily (MFS) profile domain-containing protein</fullName>
    </recommendedName>
</protein>
<dbReference type="Gene3D" id="3.40.50.720">
    <property type="entry name" value="NAD(P)-binding Rossmann-like Domain"/>
    <property type="match status" value="1"/>
</dbReference>
<dbReference type="GO" id="GO:0016651">
    <property type="term" value="F:oxidoreductase activity, acting on NAD(P)H"/>
    <property type="evidence" value="ECO:0007669"/>
    <property type="project" value="InterPro"/>
</dbReference>
<feature type="transmembrane region" description="Helical" evidence="5">
    <location>
        <begin position="555"/>
        <end position="576"/>
    </location>
</feature>
<comment type="caution">
    <text evidence="7">The sequence shown here is derived from an EMBL/GenBank/DDBJ whole genome shotgun (WGS) entry which is preliminary data.</text>
</comment>
<dbReference type="SUPFAM" id="SSF51735">
    <property type="entry name" value="NAD(P)-binding Rossmann-fold domains"/>
    <property type="match status" value="1"/>
</dbReference>
<reference evidence="7 8" key="1">
    <citation type="submission" date="2019-04" db="EMBL/GenBank/DDBJ databases">
        <title>Aspergillus burnettii sp. nov., novel species from soil in southeast Queensland.</title>
        <authorList>
            <person name="Gilchrist C.L.M."/>
            <person name="Pitt J.I."/>
            <person name="Lange L."/>
            <person name="Lacey H.J."/>
            <person name="Vuong D."/>
            <person name="Midgley D.J."/>
            <person name="Greenfield P."/>
            <person name="Bradbury M."/>
            <person name="Lacey E."/>
            <person name="Busk P.K."/>
            <person name="Pilgaard B."/>
            <person name="Chooi Y.H."/>
            <person name="Piggott A.M."/>
        </authorList>
    </citation>
    <scope>NUCLEOTIDE SEQUENCE [LARGE SCALE GENOMIC DNA]</scope>
    <source>
        <strain evidence="7 8">FRR 5400</strain>
    </source>
</reference>
<organism evidence="7 8">
    <name type="scientific">Petromyces alliaceus</name>
    <name type="common">Aspergillus alliaceus</name>
    <dbReference type="NCBI Taxonomy" id="209559"/>
    <lineage>
        <taxon>Eukaryota</taxon>
        <taxon>Fungi</taxon>
        <taxon>Dikarya</taxon>
        <taxon>Ascomycota</taxon>
        <taxon>Pezizomycotina</taxon>
        <taxon>Eurotiomycetes</taxon>
        <taxon>Eurotiomycetidae</taxon>
        <taxon>Eurotiales</taxon>
        <taxon>Aspergillaceae</taxon>
        <taxon>Aspergillus</taxon>
        <taxon>Aspergillus subgen. Circumdati</taxon>
    </lineage>
</organism>